<reference evidence="12 13" key="1">
    <citation type="submission" date="2016-10" db="EMBL/GenBank/DDBJ databases">
        <authorList>
            <person name="de Groot N.N."/>
        </authorList>
    </citation>
    <scope>NUCLEOTIDE SEQUENCE [LARGE SCALE GENOMIC DNA]</scope>
    <source>
        <strain evidence="12 13">DSM 23142</strain>
    </source>
</reference>
<dbReference type="Pfam" id="PF08532">
    <property type="entry name" value="Glyco_hydro_42M"/>
    <property type="match status" value="1"/>
</dbReference>
<dbReference type="Proteomes" id="UP000199009">
    <property type="component" value="Chromosome I"/>
</dbReference>
<feature type="active site" description="Nucleophile" evidence="7">
    <location>
        <position position="310"/>
    </location>
</feature>
<dbReference type="InterPro" id="IPR013739">
    <property type="entry name" value="Beta_galactosidase_C"/>
</dbReference>
<organism evidence="12 13">
    <name type="scientific">Microbacterium pygmaeum</name>
    <dbReference type="NCBI Taxonomy" id="370764"/>
    <lineage>
        <taxon>Bacteria</taxon>
        <taxon>Bacillati</taxon>
        <taxon>Actinomycetota</taxon>
        <taxon>Actinomycetes</taxon>
        <taxon>Micrococcales</taxon>
        <taxon>Microbacteriaceae</taxon>
        <taxon>Microbacterium</taxon>
    </lineage>
</organism>
<dbReference type="GO" id="GO:0009341">
    <property type="term" value="C:beta-galactosidase complex"/>
    <property type="evidence" value="ECO:0007669"/>
    <property type="project" value="InterPro"/>
</dbReference>
<protein>
    <recommendedName>
        <fullName evidence="3 6">Beta-galactosidase</fullName>
        <shortName evidence="6">Beta-gal</shortName>
        <ecNumber evidence="3 6">3.2.1.23</ecNumber>
    </recommendedName>
</protein>
<dbReference type="InterPro" id="IPR003476">
    <property type="entry name" value="Glyco_hydro_42"/>
</dbReference>
<feature type="binding site" evidence="8">
    <location>
        <position position="318"/>
    </location>
    <ligand>
        <name>substrate</name>
    </ligand>
</feature>
<dbReference type="Pfam" id="PF02449">
    <property type="entry name" value="Glyco_hydro_42"/>
    <property type="match status" value="1"/>
</dbReference>
<dbReference type="InterPro" id="IPR013780">
    <property type="entry name" value="Glyco_hydro_b"/>
</dbReference>
<dbReference type="EMBL" id="LT629692">
    <property type="protein sequence ID" value="SDH01753.1"/>
    <property type="molecule type" value="Genomic_DNA"/>
</dbReference>
<dbReference type="PIRSF" id="PIRSF001084">
    <property type="entry name" value="B-galactosidase"/>
    <property type="match status" value="1"/>
</dbReference>
<evidence type="ECO:0000259" key="9">
    <source>
        <dbReference type="Pfam" id="PF02449"/>
    </source>
</evidence>
<evidence type="ECO:0000259" key="10">
    <source>
        <dbReference type="Pfam" id="PF08532"/>
    </source>
</evidence>
<evidence type="ECO:0000313" key="13">
    <source>
        <dbReference type="Proteomes" id="UP000199009"/>
    </source>
</evidence>
<feature type="domain" description="Glycoside hydrolase family 42 N-terminal" evidence="9">
    <location>
        <begin position="18"/>
        <end position="386"/>
    </location>
</feature>
<evidence type="ECO:0000256" key="7">
    <source>
        <dbReference type="PIRSR" id="PIRSR001084-1"/>
    </source>
</evidence>
<evidence type="ECO:0000256" key="2">
    <source>
        <dbReference type="ARBA" id="ARBA00005940"/>
    </source>
</evidence>
<dbReference type="CDD" id="cd03143">
    <property type="entry name" value="A4_beta-galactosidase_middle_domain"/>
    <property type="match status" value="1"/>
</dbReference>
<dbReference type="RefSeq" id="WP_091489090.1">
    <property type="nucleotide sequence ID" value="NZ_LT629692.1"/>
</dbReference>
<evidence type="ECO:0000256" key="3">
    <source>
        <dbReference type="ARBA" id="ARBA00012756"/>
    </source>
</evidence>
<dbReference type="GO" id="GO:0004565">
    <property type="term" value="F:beta-galactosidase activity"/>
    <property type="evidence" value="ECO:0007669"/>
    <property type="project" value="UniProtKB-EC"/>
</dbReference>
<dbReference type="Gene3D" id="3.20.20.80">
    <property type="entry name" value="Glycosidases"/>
    <property type="match status" value="1"/>
</dbReference>
<feature type="active site" description="Proton donor" evidence="7">
    <location>
        <position position="154"/>
    </location>
</feature>
<dbReference type="Gene3D" id="3.40.50.880">
    <property type="match status" value="1"/>
</dbReference>
<dbReference type="GO" id="GO:0006012">
    <property type="term" value="P:galactose metabolic process"/>
    <property type="evidence" value="ECO:0007669"/>
    <property type="project" value="InterPro"/>
</dbReference>
<dbReference type="SUPFAM" id="SSF51445">
    <property type="entry name" value="(Trans)glycosidases"/>
    <property type="match status" value="1"/>
</dbReference>
<evidence type="ECO:0000259" key="11">
    <source>
        <dbReference type="Pfam" id="PF08533"/>
    </source>
</evidence>
<dbReference type="STRING" id="370764.SAMN04489810_1899"/>
<dbReference type="EC" id="3.2.1.23" evidence="3 6"/>
<dbReference type="PANTHER" id="PTHR36447:SF1">
    <property type="entry name" value="BETA-GALACTOSIDASE GANA"/>
    <property type="match status" value="1"/>
</dbReference>
<evidence type="ECO:0000256" key="8">
    <source>
        <dbReference type="PIRSR" id="PIRSR001084-2"/>
    </source>
</evidence>
<accession>A0A1G7YZ69</accession>
<dbReference type="OrthoDB" id="9800974at2"/>
<name>A0A1G7YZ69_9MICO</name>
<dbReference type="Gene3D" id="2.60.40.1180">
    <property type="entry name" value="Golgi alpha-mannosidase II"/>
    <property type="match status" value="1"/>
</dbReference>
<dbReference type="PANTHER" id="PTHR36447">
    <property type="entry name" value="BETA-GALACTOSIDASE GANA"/>
    <property type="match status" value="1"/>
</dbReference>
<feature type="binding site" evidence="8">
    <location>
        <position position="153"/>
    </location>
    <ligand>
        <name>substrate</name>
    </ligand>
</feature>
<dbReference type="InterPro" id="IPR013529">
    <property type="entry name" value="Glyco_hydro_42_N"/>
</dbReference>
<evidence type="ECO:0000256" key="6">
    <source>
        <dbReference type="PIRNR" id="PIRNR001084"/>
    </source>
</evidence>
<gene>
    <name evidence="12" type="ORF">SAMN04489810_1899</name>
</gene>
<comment type="catalytic activity">
    <reaction evidence="1 6">
        <text>Hydrolysis of terminal non-reducing beta-D-galactose residues in beta-D-galactosides.</text>
        <dbReference type="EC" id="3.2.1.23"/>
    </reaction>
</comment>
<feature type="binding site" evidence="8">
    <location>
        <position position="115"/>
    </location>
    <ligand>
        <name>substrate</name>
    </ligand>
</feature>
<dbReference type="SUPFAM" id="SSF52317">
    <property type="entry name" value="Class I glutamine amidotransferase-like"/>
    <property type="match status" value="1"/>
</dbReference>
<dbReference type="AlphaFoldDB" id="A0A1G7YZ69"/>
<evidence type="ECO:0000256" key="1">
    <source>
        <dbReference type="ARBA" id="ARBA00001412"/>
    </source>
</evidence>
<evidence type="ECO:0000256" key="4">
    <source>
        <dbReference type="ARBA" id="ARBA00022801"/>
    </source>
</evidence>
<feature type="domain" description="Beta-galactosidase C-terminal" evidence="11">
    <location>
        <begin position="610"/>
        <end position="664"/>
    </location>
</feature>
<dbReference type="InterPro" id="IPR013738">
    <property type="entry name" value="Beta_galactosidase_Trimer"/>
</dbReference>
<feature type="domain" description="Beta-galactosidase trimerisation" evidence="10">
    <location>
        <begin position="398"/>
        <end position="602"/>
    </location>
</feature>
<keyword evidence="13" id="KW-1185">Reference proteome</keyword>
<dbReference type="InterPro" id="IPR029062">
    <property type="entry name" value="Class_I_gatase-like"/>
</dbReference>
<dbReference type="InterPro" id="IPR017853">
    <property type="entry name" value="GH"/>
</dbReference>
<keyword evidence="4 6" id="KW-0378">Hydrolase</keyword>
<sequence>MTSAVPWPALDGIAYGGDYNPEQWSRETWHEDVALMREAGVTLVSVGIFSWALLETSKGVFDWEWLDEVLDLLHANGVAVDLGTPTASPPAWFFAAHPDARVLTRDGVALGFGSRGMASHSSPDYRAASVRIATELARRYAHHPAVVLWHVHNEYGTPVGEDYSAHAVREWRAWLREHYGSLDELNAAWGTAFWGQHYGEWEHIGAPATAASVVNPAQRLDYARFTDVQLRACFIAERDAIRAHAAQPITTNFMANQHNGCDLWAWAKEVDIVSDDHYLWAADEDAEIGLAIAADLSRSVGGGMPWILMEHSTSAVNWQPRNIAKVPGEMARNSFSHFGRGADGILFFQWRAGRSGAEKFHSAMLPHAGADSRVFREVVDLGAKLGRLAEVRGSRVHADVAILWDFESFWAQGLEWRPSDDLDNHERIRAFYERLWRDNITVDFALPGHDLSGYRLVIAPAQYLLSRSDAANLNSYVERGGTLVVSFFSAVVDENDAVHEGGFLAPLAESLGVRVEEHLPMREGAVADLRFDDALLTADVWQEDLVIAGAETRATYLGGPAAGKPAITRHQHGDGVGWYVSTRPDARSLAVLMSQIYRDAGISPADSPEGLEVVRRHGDGVEYVVAINHSETAVDMPTAGFDLLTQQEITDTATLAAGHVAVIRSSSADEGGGH</sequence>
<evidence type="ECO:0000313" key="12">
    <source>
        <dbReference type="EMBL" id="SDH01753.1"/>
    </source>
</evidence>
<proteinExistence type="inferred from homology"/>
<evidence type="ECO:0000256" key="5">
    <source>
        <dbReference type="ARBA" id="ARBA00023295"/>
    </source>
</evidence>
<keyword evidence="5 6" id="KW-0326">Glycosidase</keyword>
<comment type="similarity">
    <text evidence="2 6">Belongs to the glycosyl hydrolase 42 family.</text>
</comment>
<dbReference type="Pfam" id="PF08533">
    <property type="entry name" value="Glyco_hydro_42C"/>
    <property type="match status" value="1"/>
</dbReference>